<dbReference type="Pfam" id="PF26578">
    <property type="entry name" value="LLG1"/>
    <property type="match status" value="1"/>
</dbReference>
<protein>
    <submittedName>
        <fullName evidence="3">GPI-anchored protein LLG1</fullName>
    </submittedName>
</protein>
<evidence type="ECO:0000313" key="4">
    <source>
        <dbReference type="Proteomes" id="UP000283530"/>
    </source>
</evidence>
<accession>A0A3S4PUS2</accession>
<comment type="caution">
    <text evidence="3">The sequence shown here is derived from an EMBL/GenBank/DDBJ whole genome shotgun (WGS) entry which is preliminary data.</text>
</comment>
<dbReference type="AlphaFoldDB" id="A0A3S4PUS2"/>
<dbReference type="Proteomes" id="UP000283530">
    <property type="component" value="Unassembled WGS sequence"/>
</dbReference>
<keyword evidence="1" id="KW-0732">Signal</keyword>
<proteinExistence type="predicted"/>
<evidence type="ECO:0000313" key="3">
    <source>
        <dbReference type="EMBL" id="RWR95076.1"/>
    </source>
</evidence>
<feature type="signal peptide" evidence="1">
    <location>
        <begin position="1"/>
        <end position="19"/>
    </location>
</feature>
<reference evidence="3 4" key="1">
    <citation type="journal article" date="2019" name="Nat. Plants">
        <title>Stout camphor tree genome fills gaps in understanding of flowering plant genome evolution.</title>
        <authorList>
            <person name="Chaw S.M."/>
            <person name="Liu Y.C."/>
            <person name="Wu Y.W."/>
            <person name="Wang H.Y."/>
            <person name="Lin C.I."/>
            <person name="Wu C.S."/>
            <person name="Ke H.M."/>
            <person name="Chang L.Y."/>
            <person name="Hsu C.Y."/>
            <person name="Yang H.T."/>
            <person name="Sudianto E."/>
            <person name="Hsu M.H."/>
            <person name="Wu K.P."/>
            <person name="Wang L.N."/>
            <person name="Leebens-Mack J.H."/>
            <person name="Tsai I.J."/>
        </authorList>
    </citation>
    <scope>NUCLEOTIDE SEQUENCE [LARGE SCALE GENOMIC DNA]</scope>
    <source>
        <strain evidence="4">cv. Chaw 1501</strain>
        <tissue evidence="3">Young leaves</tissue>
    </source>
</reference>
<dbReference type="OrthoDB" id="585255at2759"/>
<sequence length="165" mass="18320">MSSERCFLALLFLLSTGFATSTFISDAIFESHGLTGRNLLQTKKDCPVDFEAQNYTIITSQCKGPNYPTEICCKALKEFACPFADEINDVTNVCASTMFSYIHLYGKYPPGLFANLCKEEKEGLQCDALPPDSSKADASEGHMAKTFSSLLLMLEIGFFLFFHVF</sequence>
<dbReference type="InterPro" id="IPR058888">
    <property type="entry name" value="LLG1-like"/>
</dbReference>
<dbReference type="InterPro" id="IPR039307">
    <property type="entry name" value="LORELEI-like"/>
</dbReference>
<feature type="domain" description="GPI-anchored protein LLG1-like" evidence="2">
    <location>
        <begin position="48"/>
        <end position="125"/>
    </location>
</feature>
<dbReference type="EMBL" id="QPKB01000011">
    <property type="protein sequence ID" value="RWR95076.1"/>
    <property type="molecule type" value="Genomic_DNA"/>
</dbReference>
<dbReference type="PANTHER" id="PTHR31533">
    <property type="entry name" value="GPI-ANCHORED PROTEIN LLG1-RELATED-RELATED"/>
    <property type="match status" value="1"/>
</dbReference>
<evidence type="ECO:0000256" key="1">
    <source>
        <dbReference type="SAM" id="SignalP"/>
    </source>
</evidence>
<keyword evidence="4" id="KW-1185">Reference proteome</keyword>
<name>A0A3S4PUS2_9MAGN</name>
<evidence type="ECO:0000259" key="2">
    <source>
        <dbReference type="Pfam" id="PF26578"/>
    </source>
</evidence>
<feature type="chain" id="PRO_5018619578" evidence="1">
    <location>
        <begin position="20"/>
        <end position="165"/>
    </location>
</feature>
<dbReference type="PANTHER" id="PTHR31533:SF2">
    <property type="entry name" value="GPI-ANCHORED PROTEIN LLG1"/>
    <property type="match status" value="1"/>
</dbReference>
<organism evidence="3 4">
    <name type="scientific">Cinnamomum micranthum f. kanehirae</name>
    <dbReference type="NCBI Taxonomy" id="337451"/>
    <lineage>
        <taxon>Eukaryota</taxon>
        <taxon>Viridiplantae</taxon>
        <taxon>Streptophyta</taxon>
        <taxon>Embryophyta</taxon>
        <taxon>Tracheophyta</taxon>
        <taxon>Spermatophyta</taxon>
        <taxon>Magnoliopsida</taxon>
        <taxon>Magnoliidae</taxon>
        <taxon>Laurales</taxon>
        <taxon>Lauraceae</taxon>
        <taxon>Cinnamomum</taxon>
    </lineage>
</organism>
<gene>
    <name evidence="3" type="ORF">CKAN_02440000</name>
</gene>